<dbReference type="InterPro" id="IPR018313">
    <property type="entry name" value="SBP_3_CS"/>
</dbReference>
<dbReference type="Proteomes" id="UP000198825">
    <property type="component" value="Chromosome I"/>
</dbReference>
<dbReference type="CDD" id="cd13690">
    <property type="entry name" value="PBP2_GluB"/>
    <property type="match status" value="1"/>
</dbReference>
<keyword evidence="9" id="KW-1185">Reference proteome</keyword>
<evidence type="ECO:0000256" key="1">
    <source>
        <dbReference type="ARBA" id="ARBA00010333"/>
    </source>
</evidence>
<dbReference type="Gene3D" id="3.40.190.10">
    <property type="entry name" value="Periplasmic binding protein-like II"/>
    <property type="match status" value="2"/>
</dbReference>
<reference evidence="9" key="1">
    <citation type="submission" date="2016-10" db="EMBL/GenBank/DDBJ databases">
        <authorList>
            <person name="Varghese N."/>
            <person name="Submissions S."/>
        </authorList>
    </citation>
    <scope>NUCLEOTIDE SEQUENCE [LARGE SCALE GENOMIC DNA]</scope>
    <source>
        <strain evidence="9">DSM 21743</strain>
    </source>
</reference>
<dbReference type="STRING" id="546874.SAMN04488544_1825"/>
<dbReference type="PANTHER" id="PTHR30085">
    <property type="entry name" value="AMINO ACID ABC TRANSPORTER PERMEASE"/>
    <property type="match status" value="1"/>
</dbReference>
<dbReference type="EMBL" id="LT629799">
    <property type="protein sequence ID" value="SDU91005.1"/>
    <property type="molecule type" value="Genomic_DNA"/>
</dbReference>
<evidence type="ECO:0000256" key="5">
    <source>
        <dbReference type="SAM" id="MobiDB-lite"/>
    </source>
</evidence>
<feature type="domain" description="Solute-binding protein family 3/N-terminal" evidence="7">
    <location>
        <begin position="86"/>
        <end position="309"/>
    </location>
</feature>
<dbReference type="InterPro" id="IPR051455">
    <property type="entry name" value="Bact_solute-bind_prot3"/>
</dbReference>
<dbReference type="PROSITE" id="PS51257">
    <property type="entry name" value="PROKAR_LIPOPROTEIN"/>
    <property type="match status" value="1"/>
</dbReference>
<name>A0A1H2MDA7_9ACTN</name>
<feature type="compositionally biased region" description="Low complexity" evidence="5">
    <location>
        <begin position="41"/>
        <end position="63"/>
    </location>
</feature>
<dbReference type="GO" id="GO:0005576">
    <property type="term" value="C:extracellular region"/>
    <property type="evidence" value="ECO:0007669"/>
    <property type="project" value="TreeGrafter"/>
</dbReference>
<dbReference type="Pfam" id="PF00497">
    <property type="entry name" value="SBP_bac_3"/>
    <property type="match status" value="1"/>
</dbReference>
<dbReference type="GO" id="GO:0030288">
    <property type="term" value="C:outer membrane-bounded periplasmic space"/>
    <property type="evidence" value="ECO:0007669"/>
    <property type="project" value="TreeGrafter"/>
</dbReference>
<dbReference type="SMART" id="SM00062">
    <property type="entry name" value="PBPb"/>
    <property type="match status" value="1"/>
</dbReference>
<evidence type="ECO:0000313" key="8">
    <source>
        <dbReference type="EMBL" id="SDU91005.1"/>
    </source>
</evidence>
<proteinExistence type="inferred from homology"/>
<dbReference type="InterPro" id="IPR001638">
    <property type="entry name" value="Solute-binding_3/MltF_N"/>
</dbReference>
<protein>
    <submittedName>
        <fullName evidence="8">Amino acid ABC transporter substrate-binding protein, PAAT family</fullName>
    </submittedName>
</protein>
<evidence type="ECO:0000313" key="9">
    <source>
        <dbReference type="Proteomes" id="UP000198825"/>
    </source>
</evidence>
<evidence type="ECO:0000256" key="2">
    <source>
        <dbReference type="ARBA" id="ARBA00022448"/>
    </source>
</evidence>
<dbReference type="PROSITE" id="PS01039">
    <property type="entry name" value="SBP_BACTERIAL_3"/>
    <property type="match status" value="1"/>
</dbReference>
<accession>A0A1H2MDA7</accession>
<sequence length="325" mass="34202">MSAPRRTGLRRGLGATATLAVMSLLGACAVLGTDETPVPAPAASASPTAAAPGTPATCDDATTSYDPSTSDLRAGSTVARIKKRGRLVAGVSADSYLLGARDPLSGRIQGFDIDFVRAMAEEVLGDADRYQLVVITAAQRIPALESGQVDLVARNMTMTCDRWEQIAFSSEYYRAGQKVLVRLGSRATSLADLAGQRVCAPNGTSSMDNLVRLEPDAIAVGSDSHTGCLVLFQQGQVDAITGDDTVLAGLAAQDPYAVVPEQEAFTAEPYGLGMNADAVDLVRVVNARLAEMRADGEWTKIYDRWFSGPLGPAPQPPKAVYGRRP</sequence>
<dbReference type="SUPFAM" id="SSF53850">
    <property type="entry name" value="Periplasmic binding protein-like II"/>
    <property type="match status" value="1"/>
</dbReference>
<feature type="signal peptide" evidence="6">
    <location>
        <begin position="1"/>
        <end position="32"/>
    </location>
</feature>
<evidence type="ECO:0000259" key="7">
    <source>
        <dbReference type="SMART" id="SM00062"/>
    </source>
</evidence>
<keyword evidence="3 6" id="KW-0732">Signal</keyword>
<evidence type="ECO:0000256" key="4">
    <source>
        <dbReference type="RuleBase" id="RU003744"/>
    </source>
</evidence>
<dbReference type="PANTHER" id="PTHR30085:SF6">
    <property type="entry name" value="ABC TRANSPORTER GLUTAMINE-BINDING PROTEIN GLNH"/>
    <property type="match status" value="1"/>
</dbReference>
<comment type="similarity">
    <text evidence="1 4">Belongs to the bacterial solute-binding protein 3 family.</text>
</comment>
<dbReference type="AlphaFoldDB" id="A0A1H2MDA7"/>
<keyword evidence="2" id="KW-0813">Transport</keyword>
<dbReference type="RefSeq" id="WP_231918522.1">
    <property type="nucleotide sequence ID" value="NZ_LT629799.1"/>
</dbReference>
<organism evidence="8 9">
    <name type="scientific">Microlunatus sagamiharensis</name>
    <dbReference type="NCBI Taxonomy" id="546874"/>
    <lineage>
        <taxon>Bacteria</taxon>
        <taxon>Bacillati</taxon>
        <taxon>Actinomycetota</taxon>
        <taxon>Actinomycetes</taxon>
        <taxon>Propionibacteriales</taxon>
        <taxon>Propionibacteriaceae</taxon>
        <taxon>Microlunatus</taxon>
    </lineage>
</organism>
<gene>
    <name evidence="8" type="ORF">SAMN04488544_1825</name>
</gene>
<evidence type="ECO:0000256" key="6">
    <source>
        <dbReference type="SAM" id="SignalP"/>
    </source>
</evidence>
<feature type="chain" id="PRO_5038923459" evidence="6">
    <location>
        <begin position="33"/>
        <end position="325"/>
    </location>
</feature>
<evidence type="ECO:0000256" key="3">
    <source>
        <dbReference type="ARBA" id="ARBA00022729"/>
    </source>
</evidence>
<dbReference type="GO" id="GO:0006865">
    <property type="term" value="P:amino acid transport"/>
    <property type="evidence" value="ECO:0007669"/>
    <property type="project" value="TreeGrafter"/>
</dbReference>
<feature type="region of interest" description="Disordered" evidence="5">
    <location>
        <begin position="39"/>
        <end position="71"/>
    </location>
</feature>